<dbReference type="Proteomes" id="UP000602510">
    <property type="component" value="Unassembled WGS sequence"/>
</dbReference>
<dbReference type="AlphaFoldDB" id="A0A833WX71"/>
<comment type="caution">
    <text evidence="2">The sequence shown here is derived from an EMBL/GenBank/DDBJ whole genome shotgun (WGS) entry which is preliminary data.</text>
</comment>
<accession>A0A833WX71</accession>
<dbReference type="PANTHER" id="PTHR13490:SF0">
    <property type="entry name" value="SMALL RIBOSOMAL SUBUNIT PROTEIN MS35"/>
    <property type="match status" value="1"/>
</dbReference>
<proteinExistence type="predicted"/>
<reference evidence="2" key="1">
    <citation type="submission" date="2020-04" db="EMBL/GenBank/DDBJ databases">
        <title>Hybrid Assembly of Korean Phytophthora infestans isolates.</title>
        <authorList>
            <person name="Prokchorchik M."/>
            <person name="Lee Y."/>
            <person name="Seo J."/>
            <person name="Cho J.-H."/>
            <person name="Park Y.-E."/>
            <person name="Jang D.-C."/>
            <person name="Im J.-S."/>
            <person name="Choi J.-G."/>
            <person name="Park H.-J."/>
            <person name="Lee G.-B."/>
            <person name="Lee Y.-G."/>
            <person name="Hong S.-Y."/>
            <person name="Cho K."/>
            <person name="Sohn K.H."/>
        </authorList>
    </citation>
    <scope>NUCLEOTIDE SEQUENCE</scope>
    <source>
        <strain evidence="2">KR_1_A1</strain>
        <strain evidence="3">KR_2_A2</strain>
    </source>
</reference>
<protein>
    <submittedName>
        <fullName evidence="2">Mitochondrial ribosomal subunit protein</fullName>
    </submittedName>
</protein>
<dbReference type="GO" id="GO:0032543">
    <property type="term" value="P:mitochondrial translation"/>
    <property type="evidence" value="ECO:0007669"/>
    <property type="project" value="InterPro"/>
</dbReference>
<sequence>MMANKLAGLHEAQLNSNVDRLHFQLTADSSNNRKKIIIIFHRKASVWFTSKLTLDAMLARNLARVKSLLRRQPTQSLRFLATADESKAVKPAAPKFRKKKTFQFSGEDVEKTTPLEEFEYPSYWDVDYPADFDNEMKHEVEKLQIFADFTPYLDLSWQTQIHPLFDGTPIKMTLNCPLEDFDERLFVDDKTTYDTKVIMEVPMTCFKGLNKEAKAIVAQLAGPRYNANKKMIKIAEDRYNKRVLNHKRICDILRDLTQTALELSSEEASKKTEKTEQ</sequence>
<dbReference type="GO" id="GO:0005763">
    <property type="term" value="C:mitochondrial small ribosomal subunit"/>
    <property type="evidence" value="ECO:0007669"/>
    <property type="project" value="TreeGrafter"/>
</dbReference>
<name>A0A833WX71_PHYIN</name>
<organism evidence="2 4">
    <name type="scientific">Phytophthora infestans</name>
    <name type="common">Potato late blight agent</name>
    <name type="synonym">Botrytis infestans</name>
    <dbReference type="NCBI Taxonomy" id="4787"/>
    <lineage>
        <taxon>Eukaryota</taxon>
        <taxon>Sar</taxon>
        <taxon>Stramenopiles</taxon>
        <taxon>Oomycota</taxon>
        <taxon>Peronosporomycetes</taxon>
        <taxon>Peronosporales</taxon>
        <taxon>Peronosporaceae</taxon>
        <taxon>Phytophthora</taxon>
    </lineage>
</organism>
<dbReference type="InterPro" id="IPR019349">
    <property type="entry name" value="Ribosomal_mS35_mit"/>
</dbReference>
<gene>
    <name evidence="2" type="ORF">GN244_ATG06969</name>
    <name evidence="3" type="ORF">GN958_ATG02820</name>
</gene>
<keyword evidence="4" id="KW-1185">Reference proteome</keyword>
<dbReference type="InterPro" id="IPR039848">
    <property type="entry name" value="Ribosomal_mS35_mt"/>
</dbReference>
<dbReference type="GO" id="GO:0003735">
    <property type="term" value="F:structural constituent of ribosome"/>
    <property type="evidence" value="ECO:0007669"/>
    <property type="project" value="InterPro"/>
</dbReference>
<evidence type="ECO:0000313" key="3">
    <source>
        <dbReference type="EMBL" id="KAF4148010.1"/>
    </source>
</evidence>
<dbReference type="PANTHER" id="PTHR13490">
    <property type="entry name" value="MITOCHONDRIAL 28S RIBOSOMAL PROTEIN S28"/>
    <property type="match status" value="1"/>
</dbReference>
<evidence type="ECO:0000313" key="2">
    <source>
        <dbReference type="EMBL" id="KAF4040926.1"/>
    </source>
</evidence>
<evidence type="ECO:0000313" key="4">
    <source>
        <dbReference type="Proteomes" id="UP000602510"/>
    </source>
</evidence>
<dbReference type="EMBL" id="WSZM01000135">
    <property type="protein sequence ID" value="KAF4040926.1"/>
    <property type="molecule type" value="Genomic_DNA"/>
</dbReference>
<dbReference type="EMBL" id="JAACNO010000374">
    <property type="protein sequence ID" value="KAF4148010.1"/>
    <property type="molecule type" value="Genomic_DNA"/>
</dbReference>
<dbReference type="Pfam" id="PF10213">
    <property type="entry name" value="MRP-S28"/>
    <property type="match status" value="1"/>
</dbReference>
<feature type="domain" description="Small ribosomal subunit protein mS35 mitochondrial conserved" evidence="1">
    <location>
        <begin position="189"/>
        <end position="264"/>
    </location>
</feature>
<evidence type="ECO:0000259" key="1">
    <source>
        <dbReference type="Pfam" id="PF10213"/>
    </source>
</evidence>
<dbReference type="Proteomes" id="UP000704712">
    <property type="component" value="Unassembled WGS sequence"/>
</dbReference>